<accession>A0ABQ8TXV8</accession>
<feature type="region of interest" description="Disordered" evidence="3">
    <location>
        <begin position="737"/>
        <end position="777"/>
    </location>
</feature>
<dbReference type="InterPro" id="IPR006553">
    <property type="entry name" value="Leu-rich_rpt_Cys-con_subtyp"/>
</dbReference>
<dbReference type="InterPro" id="IPR001810">
    <property type="entry name" value="F-box_dom"/>
</dbReference>
<organism evidence="5 6">
    <name type="scientific">Periplaneta americana</name>
    <name type="common">American cockroach</name>
    <name type="synonym">Blatta americana</name>
    <dbReference type="NCBI Taxonomy" id="6978"/>
    <lineage>
        <taxon>Eukaryota</taxon>
        <taxon>Metazoa</taxon>
        <taxon>Ecdysozoa</taxon>
        <taxon>Arthropoda</taxon>
        <taxon>Hexapoda</taxon>
        <taxon>Insecta</taxon>
        <taxon>Pterygota</taxon>
        <taxon>Neoptera</taxon>
        <taxon>Polyneoptera</taxon>
        <taxon>Dictyoptera</taxon>
        <taxon>Blattodea</taxon>
        <taxon>Blattoidea</taxon>
        <taxon>Blattidae</taxon>
        <taxon>Blattinae</taxon>
        <taxon>Periplaneta</taxon>
    </lineage>
</organism>
<dbReference type="InterPro" id="IPR036388">
    <property type="entry name" value="WH-like_DNA-bd_sf"/>
</dbReference>
<reference evidence="5 6" key="1">
    <citation type="journal article" date="2022" name="Allergy">
        <title>Genome assembly and annotation of Periplaneta americana reveal a comprehensive cockroach allergen profile.</title>
        <authorList>
            <person name="Wang L."/>
            <person name="Xiong Q."/>
            <person name="Saelim N."/>
            <person name="Wang L."/>
            <person name="Nong W."/>
            <person name="Wan A.T."/>
            <person name="Shi M."/>
            <person name="Liu X."/>
            <person name="Cao Q."/>
            <person name="Hui J.H.L."/>
            <person name="Sookrung N."/>
            <person name="Leung T.F."/>
            <person name="Tungtrongchitr A."/>
            <person name="Tsui S.K.W."/>
        </authorList>
    </citation>
    <scope>NUCLEOTIDE SEQUENCE [LARGE SCALE GENOMIC DNA]</scope>
    <source>
        <strain evidence="5">PWHHKU_190912</strain>
    </source>
</reference>
<evidence type="ECO:0000256" key="2">
    <source>
        <dbReference type="ARBA" id="ARBA00022786"/>
    </source>
</evidence>
<dbReference type="Pfam" id="PF13384">
    <property type="entry name" value="HTH_23"/>
    <property type="match status" value="1"/>
</dbReference>
<sequence>MDTTPRKRFKIITLAEHSSMTQRQIAAECHISLATINSIMKRYRETGSITPQKKGNCGRKKKTSPADDRLIVRKSKLNPRLTAVDLTCELMATTGVNIHVTTVRRRLLEAGRRARKPIKKQLLTPVMCKKRLMWEKLHQHWTVNDWKNVLFSDESHFEVHGHRVSYVRKGSEKVTAAHLQQAPKYPPKVMFRGCFTHEGPGALIPIKGMMNSDKYIHLLETRIVPQLQKSFPDGRAFKNSMDEKEKSPWMLFCEVVLKFLGNKDPNYRNIVANMLAAYKEFGCNNVIQMAIVSVWCLIYSSVGGKMIELLPNEVMLEIFSYLDVIDLALSVQHVNSRWKELSRVRKLWKNKVFVPDDTMLDRDRVNIIKNMPCLRAYVSTRGRNTELIINALCTYCEDIEHLDLDESHTLEYPLLVKLTNCFSNIKKLIIPCLIEDNQLEFFQLISSLQNLTHLGFTDRYETVENGVLKPIADGCPSLQHMDLGDNEFKDEDVRYFLTKKQTQLLSFRVECYISLETFKCIIQCKNLEHLHYSSFYGCSGIASNEFTFIRNLKNLKTLILRHLSHIEIMAVPTLFEAGSLSKITKLVFDAYDLSSVLKNCPQLIELHVSGSDHVLEEGFKHIGNCKNLRYLTLSGCPEVLGKCLEHVATGCPNLRDLNLSSFVDLNDSLLPTLRKCKSLRVLHVSNYGFRGFTFELIPSYLGHVKELIIYGGRVEDELWDRLLHEMPHLKLRRRYIDSDSDSGSDNNSNSDSDSDSDSYSNSDSDSDSYSHSDNDGDDYIDVQSVSWLADEPREFNLPTLPQRCITYEAEKLPSKYGVHSEEYVPIRTDYFFFSLTTYVHVTPLNTQIQHTVRVHVLLCSYRGTAAATGSCTLEHTLFSDGSGSEKYYVPNNSSEITVTSGDESESLSRSNERYSTLLFTIDK</sequence>
<dbReference type="PROSITE" id="PS50181">
    <property type="entry name" value="FBOX"/>
    <property type="match status" value="1"/>
</dbReference>
<dbReference type="InterPro" id="IPR002492">
    <property type="entry name" value="Transposase_Tc1-like"/>
</dbReference>
<dbReference type="PANTHER" id="PTHR38926:SF5">
    <property type="entry name" value="F-BOX AND LEUCINE-RICH REPEAT PROTEIN 6"/>
    <property type="match status" value="1"/>
</dbReference>
<keyword evidence="2" id="KW-0833">Ubl conjugation pathway</keyword>
<dbReference type="Gene3D" id="3.80.10.10">
    <property type="entry name" value="Ribonuclease Inhibitor"/>
    <property type="match status" value="2"/>
</dbReference>
<dbReference type="Proteomes" id="UP001148838">
    <property type="component" value="Unassembled WGS sequence"/>
</dbReference>
<dbReference type="EMBL" id="JAJSOF020000003">
    <property type="protein sequence ID" value="KAJ4450512.1"/>
    <property type="molecule type" value="Genomic_DNA"/>
</dbReference>
<keyword evidence="6" id="KW-1185">Reference proteome</keyword>
<dbReference type="SUPFAM" id="SSF46689">
    <property type="entry name" value="Homeodomain-like"/>
    <property type="match status" value="1"/>
</dbReference>
<dbReference type="InterPro" id="IPR036047">
    <property type="entry name" value="F-box-like_dom_sf"/>
</dbReference>
<feature type="domain" description="F-box" evidence="4">
    <location>
        <begin position="304"/>
        <end position="351"/>
    </location>
</feature>
<evidence type="ECO:0000259" key="4">
    <source>
        <dbReference type="PROSITE" id="PS50181"/>
    </source>
</evidence>
<evidence type="ECO:0000256" key="1">
    <source>
        <dbReference type="ARBA" id="ARBA00004123"/>
    </source>
</evidence>
<dbReference type="Pfam" id="PF12937">
    <property type="entry name" value="F-box-like"/>
    <property type="match status" value="1"/>
</dbReference>
<dbReference type="SUPFAM" id="SSF52047">
    <property type="entry name" value="RNI-like"/>
    <property type="match status" value="1"/>
</dbReference>
<dbReference type="Gene3D" id="1.10.10.10">
    <property type="entry name" value="Winged helix-like DNA-binding domain superfamily/Winged helix DNA-binding domain"/>
    <property type="match status" value="1"/>
</dbReference>
<dbReference type="InterPro" id="IPR036397">
    <property type="entry name" value="RNaseH_sf"/>
</dbReference>
<name>A0ABQ8TXV8_PERAM</name>
<feature type="compositionally biased region" description="Low complexity" evidence="3">
    <location>
        <begin position="741"/>
        <end position="767"/>
    </location>
</feature>
<protein>
    <recommendedName>
        <fullName evidence="4">F-box domain-containing protein</fullName>
    </recommendedName>
</protein>
<dbReference type="SMART" id="SM00367">
    <property type="entry name" value="LRR_CC"/>
    <property type="match status" value="3"/>
</dbReference>
<comment type="subcellular location">
    <subcellularLocation>
        <location evidence="1">Nucleus</location>
    </subcellularLocation>
</comment>
<dbReference type="SMART" id="SM00256">
    <property type="entry name" value="FBOX"/>
    <property type="match status" value="1"/>
</dbReference>
<comment type="caution">
    <text evidence="5">The sequence shown here is derived from an EMBL/GenBank/DDBJ whole genome shotgun (WGS) entry which is preliminary data.</text>
</comment>
<evidence type="ECO:0000313" key="5">
    <source>
        <dbReference type="EMBL" id="KAJ4450512.1"/>
    </source>
</evidence>
<dbReference type="InterPro" id="IPR009057">
    <property type="entry name" value="Homeodomain-like_sf"/>
</dbReference>
<evidence type="ECO:0000256" key="3">
    <source>
        <dbReference type="SAM" id="MobiDB-lite"/>
    </source>
</evidence>
<dbReference type="Gene3D" id="3.30.420.10">
    <property type="entry name" value="Ribonuclease H-like superfamily/Ribonuclease H"/>
    <property type="match status" value="1"/>
</dbReference>
<proteinExistence type="predicted"/>
<dbReference type="SUPFAM" id="SSF81383">
    <property type="entry name" value="F-box domain"/>
    <property type="match status" value="1"/>
</dbReference>
<gene>
    <name evidence="5" type="ORF">ANN_01939</name>
</gene>
<dbReference type="Pfam" id="PF01498">
    <property type="entry name" value="HTH_Tnp_Tc3_2"/>
    <property type="match status" value="1"/>
</dbReference>
<dbReference type="PANTHER" id="PTHR38926">
    <property type="entry name" value="F-BOX DOMAIN CONTAINING PROTEIN, EXPRESSED"/>
    <property type="match status" value="1"/>
</dbReference>
<dbReference type="InterPro" id="IPR032675">
    <property type="entry name" value="LRR_dom_sf"/>
</dbReference>
<evidence type="ECO:0000313" key="6">
    <source>
        <dbReference type="Proteomes" id="UP001148838"/>
    </source>
</evidence>